<reference evidence="6 7" key="1">
    <citation type="submission" date="2020-08" db="EMBL/GenBank/DDBJ databases">
        <authorList>
            <person name="Criscuolo A."/>
        </authorList>
    </citation>
    <scope>NUCLEOTIDE SEQUENCE [LARGE SCALE GENOMIC DNA]</scope>
    <source>
        <strain evidence="6">CIP111764</strain>
    </source>
</reference>
<dbReference type="Gene3D" id="3.40.50.1970">
    <property type="match status" value="1"/>
</dbReference>
<dbReference type="InterPro" id="IPR056798">
    <property type="entry name" value="ADH_Fe_C"/>
</dbReference>
<evidence type="ECO:0000256" key="3">
    <source>
        <dbReference type="ARBA" id="ARBA00023002"/>
    </source>
</evidence>
<evidence type="ECO:0000313" key="7">
    <source>
        <dbReference type="Proteomes" id="UP000583387"/>
    </source>
</evidence>
<dbReference type="EC" id="1.1.1.-" evidence="6"/>
<gene>
    <name evidence="6" type="primary">yqhD_2</name>
    <name evidence="6" type="ORF">PSEWESI4_04319</name>
</gene>
<dbReference type="CDD" id="cd08187">
    <property type="entry name" value="BDH"/>
    <property type="match status" value="1"/>
</dbReference>
<keyword evidence="3 6" id="KW-0560">Oxidoreductase</keyword>
<sequence length="385" mass="42524">MHDFMLHRPTRLLFGEGQIARIAEEIPEYARLMITYGGGSIKQNGVLEQVYRALDGRFHVEFGGIEPNPSYQTLCRAIDLAREEGVDFILAVGGGSVIDGTKFIAGALRYDGDPWDIVAKRQRLVFDAVPFGCVLTLPATGSEFNEGAVISRPETGDKLDFHSPNVIPRFSVLDPTTTYSLPPRQIANGVVDTFVHTTEQYLTYPVDAKLQDRFAEGLLLTLIEDGPRALEEPENYSVRANIMWAATMALSGYIGSGVPHDWASHMIGHELTALHGIDHAQSLAVVLPSLLRLTREAKRAKLLQYAERVWNLREGSEEQRIDAAIEATRGFFERMGMPTRLSGHGLDGSGIPTIVDKLVEHGMVALGEHRDITPDISRQILENAI</sequence>
<dbReference type="SUPFAM" id="SSF56796">
    <property type="entry name" value="Dehydroquinate synthase-like"/>
    <property type="match status" value="1"/>
</dbReference>
<dbReference type="InterPro" id="IPR044731">
    <property type="entry name" value="BDH-like"/>
</dbReference>
<dbReference type="EMBL" id="CAJFCI010000080">
    <property type="protein sequence ID" value="CAD5110003.1"/>
    <property type="molecule type" value="Genomic_DNA"/>
</dbReference>
<dbReference type="PROSITE" id="PS00913">
    <property type="entry name" value="ADH_IRON_1"/>
    <property type="match status" value="1"/>
</dbReference>
<dbReference type="NCBIfam" id="NF011717">
    <property type="entry name" value="PRK15138.1"/>
    <property type="match status" value="1"/>
</dbReference>
<evidence type="ECO:0000259" key="5">
    <source>
        <dbReference type="Pfam" id="PF25137"/>
    </source>
</evidence>
<dbReference type="AlphaFoldDB" id="A0A7U7ERS8"/>
<dbReference type="FunFam" id="3.40.50.1970:FF:000003">
    <property type="entry name" value="Alcohol dehydrogenase, iron-containing"/>
    <property type="match status" value="1"/>
</dbReference>
<dbReference type="GO" id="GO:1990002">
    <property type="term" value="F:methylglyoxal reductase (NADPH) (acetol producing) activity"/>
    <property type="evidence" value="ECO:0007669"/>
    <property type="project" value="TreeGrafter"/>
</dbReference>
<dbReference type="RefSeq" id="WP_187673300.1">
    <property type="nucleotide sequence ID" value="NZ_CAJFCI010000080.1"/>
</dbReference>
<dbReference type="InterPro" id="IPR001670">
    <property type="entry name" value="ADH_Fe/GldA"/>
</dbReference>
<protein>
    <submittedName>
        <fullName evidence="6">Alcohol dehydrogenase YqhD</fullName>
        <ecNumber evidence="6">1.1.1.-</ecNumber>
    </submittedName>
</protein>
<comment type="caution">
    <text evidence="6">The sequence shown here is derived from an EMBL/GenBank/DDBJ whole genome shotgun (WGS) entry which is preliminary data.</text>
</comment>
<dbReference type="GO" id="GO:0008106">
    <property type="term" value="F:alcohol dehydrogenase (NADP+) activity"/>
    <property type="evidence" value="ECO:0007669"/>
    <property type="project" value="TreeGrafter"/>
</dbReference>
<dbReference type="FunFam" id="1.20.1090.10:FF:000005">
    <property type="entry name" value="Alcohol dehydrogenase YqhD"/>
    <property type="match status" value="1"/>
</dbReference>
<feature type="domain" description="Alcohol dehydrogenase iron-type/glycerol dehydrogenase GldA" evidence="4">
    <location>
        <begin position="9"/>
        <end position="175"/>
    </location>
</feature>
<keyword evidence="7" id="KW-1185">Reference proteome</keyword>
<dbReference type="GO" id="GO:1990362">
    <property type="term" value="F:butanol dehydrogenase (NAD+) activity"/>
    <property type="evidence" value="ECO:0007669"/>
    <property type="project" value="InterPro"/>
</dbReference>
<dbReference type="InterPro" id="IPR018211">
    <property type="entry name" value="ADH_Fe_CS"/>
</dbReference>
<feature type="domain" description="Fe-containing alcohol dehydrogenase-like C-terminal" evidence="5">
    <location>
        <begin position="187"/>
        <end position="382"/>
    </location>
</feature>
<dbReference type="GO" id="GO:0046872">
    <property type="term" value="F:metal ion binding"/>
    <property type="evidence" value="ECO:0007669"/>
    <property type="project" value="InterPro"/>
</dbReference>
<dbReference type="Pfam" id="PF00465">
    <property type="entry name" value="Fe-ADH"/>
    <property type="match status" value="1"/>
</dbReference>
<comment type="cofactor">
    <cofactor evidence="1">
        <name>Fe cation</name>
        <dbReference type="ChEBI" id="CHEBI:24875"/>
    </cofactor>
</comment>
<proteinExistence type="inferred from homology"/>
<evidence type="ECO:0000313" key="6">
    <source>
        <dbReference type="EMBL" id="CAD5110003.1"/>
    </source>
</evidence>
<evidence type="ECO:0000256" key="1">
    <source>
        <dbReference type="ARBA" id="ARBA00001962"/>
    </source>
</evidence>
<comment type="similarity">
    <text evidence="2">Belongs to the iron-containing alcohol dehydrogenase family.</text>
</comment>
<accession>A0A7U7ERS8</accession>
<organism evidence="6 7">
    <name type="scientific">Zestomonas carbonaria</name>
    <dbReference type="NCBI Taxonomy" id="2762745"/>
    <lineage>
        <taxon>Bacteria</taxon>
        <taxon>Pseudomonadati</taxon>
        <taxon>Pseudomonadota</taxon>
        <taxon>Gammaproteobacteria</taxon>
        <taxon>Pseudomonadales</taxon>
        <taxon>Pseudomonadaceae</taxon>
        <taxon>Zestomonas</taxon>
    </lineage>
</organism>
<evidence type="ECO:0000259" key="4">
    <source>
        <dbReference type="Pfam" id="PF00465"/>
    </source>
</evidence>
<evidence type="ECO:0000256" key="2">
    <source>
        <dbReference type="ARBA" id="ARBA00007358"/>
    </source>
</evidence>
<dbReference type="Pfam" id="PF25137">
    <property type="entry name" value="ADH_Fe_C"/>
    <property type="match status" value="1"/>
</dbReference>
<dbReference type="PANTHER" id="PTHR43633:SF1">
    <property type="entry name" value="ALCOHOL DEHYDROGENASE YQHD"/>
    <property type="match status" value="1"/>
</dbReference>
<dbReference type="Proteomes" id="UP000583387">
    <property type="component" value="Unassembled WGS sequence"/>
</dbReference>
<dbReference type="Gene3D" id="1.20.1090.10">
    <property type="entry name" value="Dehydroquinate synthase-like - alpha domain"/>
    <property type="match status" value="1"/>
</dbReference>
<dbReference type="PANTHER" id="PTHR43633">
    <property type="entry name" value="ALCOHOL DEHYDROGENASE YQHD"/>
    <property type="match status" value="1"/>
</dbReference>
<dbReference type="GO" id="GO:0005829">
    <property type="term" value="C:cytosol"/>
    <property type="evidence" value="ECO:0007669"/>
    <property type="project" value="TreeGrafter"/>
</dbReference>
<name>A0A7U7ERS8_9GAMM</name>